<dbReference type="Pfam" id="PF26253">
    <property type="entry name" value="RdRP_head"/>
    <property type="match status" value="1"/>
</dbReference>
<feature type="region of interest" description="Disordered" evidence="9">
    <location>
        <begin position="1396"/>
        <end position="1439"/>
    </location>
</feature>
<comment type="catalytic activity">
    <reaction evidence="8">
        <text>RNA(n) + a ribonucleoside 5'-triphosphate = RNA(n+1) + diphosphate</text>
        <dbReference type="Rhea" id="RHEA:21248"/>
        <dbReference type="Rhea" id="RHEA-COMP:14527"/>
        <dbReference type="Rhea" id="RHEA-COMP:17342"/>
        <dbReference type="ChEBI" id="CHEBI:33019"/>
        <dbReference type="ChEBI" id="CHEBI:61557"/>
        <dbReference type="ChEBI" id="CHEBI:140395"/>
        <dbReference type="EC" id="2.7.7.48"/>
    </reaction>
</comment>
<accession>A0ABP0E4Z3</accession>
<evidence type="ECO:0000313" key="13">
    <source>
        <dbReference type="Proteomes" id="UP001642501"/>
    </source>
</evidence>
<dbReference type="EC" id="2.7.7.48" evidence="2"/>
<dbReference type="InterPro" id="IPR057596">
    <property type="entry name" value="RDRP_core"/>
</dbReference>
<reference evidence="12 13" key="1">
    <citation type="submission" date="2024-01" db="EMBL/GenBank/DDBJ databases">
        <authorList>
            <person name="Allen C."/>
            <person name="Tagirdzhanova G."/>
        </authorList>
    </citation>
    <scope>NUCLEOTIDE SEQUENCE [LARGE SCALE GENOMIC DNA]</scope>
    <source>
        <strain evidence="12 13">CBS 573.63</strain>
    </source>
</reference>
<proteinExistence type="inferred from homology"/>
<dbReference type="PROSITE" id="PS51257">
    <property type="entry name" value="PROKAR_LIPOPROTEIN"/>
    <property type="match status" value="1"/>
</dbReference>
<evidence type="ECO:0000256" key="8">
    <source>
        <dbReference type="ARBA" id="ARBA00048744"/>
    </source>
</evidence>
<keyword evidence="13" id="KW-1185">Reference proteome</keyword>
<keyword evidence="6" id="KW-0694">RNA-binding</keyword>
<evidence type="ECO:0000256" key="2">
    <source>
        <dbReference type="ARBA" id="ARBA00012494"/>
    </source>
</evidence>
<dbReference type="Pfam" id="PF05183">
    <property type="entry name" value="RdRP"/>
    <property type="match status" value="1"/>
</dbReference>
<evidence type="ECO:0000259" key="11">
    <source>
        <dbReference type="Pfam" id="PF26253"/>
    </source>
</evidence>
<sequence>MAPPGARGKKPRQASWLGRNYVSMTVLLSCVPVQATTLDIYLSFAPLVVRYIDILEDCGRRSGKVRVQLLPPDKDYWYDRCWSLQVESATPLASQASSAHIKVPARVDPGGFRSASEDSIKTPLDHWGPAQKELELAMFGQGFLYQKRAMMVMDEVEKTCEDVQIKLKVAFGRRLLSIFVTRFLENPNSGNASVKTPRDRRLRAEYRISIRFSWIKNIWEQHFSGGRVCIILALDSPPEYWRKTRDPAKSHSSDRLSWSDMDQWARMAYLTSNQRGVRDAAVSLKGAFPRGQAVDIGRWTTYRIGLEQSNVGEWRDIVGYLRDYDIRVKQCPEFRFLPRDDRTMWDCIRFDSLAQPNSHEAVSENTLSNVHHLSRRLSYEVAYQLEVCISKNILNESTLDVVFLESLAALTPDRATRTLEYVAELNKRVYHPHSIFRDPKAASYWRKSSPGSTLDKSRAVHIRKAIVTPTTIVYSTPSLEAGNRVLRHFREHHDRFLRVQFTDELLIGRLSGGRDGRRTDQCFARAFRALKHGIRVGNRHFHFLAFGNSQLRENSAYFFAPTELVTCQDIRDWMGDFRGIKTVAKYAARLGQCLSTTRPVPTFGVPATVQRIADVHHGQFCFTDGVGKISMWWARAIAIHLKIDYVPSAMQFRMGGCKGILVVWPDVPPGQVVQIRPSQEKFPAQGSANKLEIIRCSETATATLNQQTIILLSTLGVQPSVFLELLHEELAALNVAMSSPDKAVDQLMLRVDQNHVTPVMADMVKAGFLSSDEPFVWAILQLWRSWTLKALKEKAHISLEKSAFVLGCVDETDTLRGHGARKENIQAGPERHGQFNKDGTDREPALAQIFLQVPDLTDTLQSEFHGHSKSNKRAFGAFDDAEKFRIITGLCLVGRNPSLHPGDLRVVEAVDVPALHHLRNVVVFPRTGNRDIPSMCSGGDLDGDDYFVIWDHRLLPPREFWNYEAMNFDSTREPDVDQVTPHDLISFFIKHMKHDTLPHIAISHRAYADQLEDGAMNLRCLELAQLHSQAVDYAKTGVPALMPHRLTPKEWPHWMERPFKRTYRSRTALGQIYDEVQVETFEPAYDKPFDTRILEHFPSLDAELMRCARRVKTRYDMALRRAMAQKDIQSEFEMWSGFVMTKPRVGSDYKVAEDIGRLFQVITARFRRVCIREAGASQDNEKLPPFIAAMYKVTSEEVRIALHETALARQRTHATITSKNPLPHRSMPLISFPWIFSHELCCLANAAKDGKETQQQKRSTNYGGLVTSEELRDMKYSIQYGVPTHHGVPLNISAYDGSRGEEDDGGLDEAVFEPMWTLPPGKSEGDVVIDLAASIKQAEARSGNEDGEASSRAEYGFLTTRIGGHRKRFMVSKHANAIKNTSGSIPWAEIEEDLLSTTSEESGNERMPQKIVIQRDDDDEAKDITKDDNATGSRQTDDRGYALHDLSTLLGGPTADHLSDLTMVAKKEPTVTLIESNCFPQDMDNDADDEDDVFDKVDSLFGDRARKERRLPGGKGDGLSVAATTIDGAAASLNGVKPSLSMLLGELDMK</sequence>
<feature type="domain" description="RDRP C-terminal head" evidence="11">
    <location>
        <begin position="1103"/>
        <end position="1256"/>
    </location>
</feature>
<evidence type="ECO:0000256" key="9">
    <source>
        <dbReference type="SAM" id="MobiDB-lite"/>
    </source>
</evidence>
<dbReference type="InterPro" id="IPR007855">
    <property type="entry name" value="RDRP"/>
</dbReference>
<evidence type="ECO:0000256" key="6">
    <source>
        <dbReference type="ARBA" id="ARBA00022884"/>
    </source>
</evidence>
<evidence type="ECO:0000313" key="12">
    <source>
        <dbReference type="EMBL" id="CAK7274721.1"/>
    </source>
</evidence>
<dbReference type="PANTHER" id="PTHR23079:SF55">
    <property type="entry name" value="RNA-DIRECTED RNA POLYMERASE"/>
    <property type="match status" value="1"/>
</dbReference>
<evidence type="ECO:0000256" key="4">
    <source>
        <dbReference type="ARBA" id="ARBA00022679"/>
    </source>
</evidence>
<dbReference type="EMBL" id="CAWUOM010000180">
    <property type="protein sequence ID" value="CAK7274721.1"/>
    <property type="molecule type" value="Genomic_DNA"/>
</dbReference>
<keyword evidence="7" id="KW-0943">RNA-mediated gene silencing</keyword>
<comment type="caution">
    <text evidence="12">The sequence shown here is derived from an EMBL/GenBank/DDBJ whole genome shotgun (WGS) entry which is preliminary data.</text>
</comment>
<evidence type="ECO:0000256" key="7">
    <source>
        <dbReference type="ARBA" id="ARBA00023158"/>
    </source>
</evidence>
<evidence type="ECO:0000256" key="3">
    <source>
        <dbReference type="ARBA" id="ARBA00022484"/>
    </source>
</evidence>
<protein>
    <recommendedName>
        <fullName evidence="2">RNA-directed RNA polymerase</fullName>
        <ecNumber evidence="2">2.7.7.48</ecNumber>
    </recommendedName>
</protein>
<name>A0ABP0E4Z3_9PEZI</name>
<evidence type="ECO:0000256" key="5">
    <source>
        <dbReference type="ARBA" id="ARBA00022695"/>
    </source>
</evidence>
<dbReference type="Proteomes" id="UP001642501">
    <property type="component" value="Unassembled WGS sequence"/>
</dbReference>
<comment type="similarity">
    <text evidence="1">Belongs to the RdRP family.</text>
</comment>
<evidence type="ECO:0000259" key="10">
    <source>
        <dbReference type="Pfam" id="PF05183"/>
    </source>
</evidence>
<feature type="compositionally biased region" description="Basic and acidic residues" evidence="9">
    <location>
        <begin position="1422"/>
        <end position="1439"/>
    </location>
</feature>
<keyword evidence="5" id="KW-0548">Nucleotidyltransferase</keyword>
<feature type="domain" description="RDRP core" evidence="10">
    <location>
        <begin position="467"/>
        <end position="1076"/>
    </location>
</feature>
<gene>
    <name evidence="12" type="ORF">SEPCBS57363_006306</name>
</gene>
<keyword evidence="3" id="KW-0696">RNA-directed RNA polymerase</keyword>
<evidence type="ECO:0000256" key="1">
    <source>
        <dbReference type="ARBA" id="ARBA00005762"/>
    </source>
</evidence>
<dbReference type="PANTHER" id="PTHR23079">
    <property type="entry name" value="RNA-DEPENDENT RNA POLYMERASE"/>
    <property type="match status" value="1"/>
</dbReference>
<organism evidence="12 13">
    <name type="scientific">Sporothrix epigloea</name>
    <dbReference type="NCBI Taxonomy" id="1892477"/>
    <lineage>
        <taxon>Eukaryota</taxon>
        <taxon>Fungi</taxon>
        <taxon>Dikarya</taxon>
        <taxon>Ascomycota</taxon>
        <taxon>Pezizomycotina</taxon>
        <taxon>Sordariomycetes</taxon>
        <taxon>Sordariomycetidae</taxon>
        <taxon>Ophiostomatales</taxon>
        <taxon>Ophiostomataceae</taxon>
        <taxon>Sporothrix</taxon>
    </lineage>
</organism>
<keyword evidence="4" id="KW-0808">Transferase</keyword>
<dbReference type="InterPro" id="IPR058752">
    <property type="entry name" value="RDRP_C_head"/>
</dbReference>